<evidence type="ECO:0000256" key="2">
    <source>
        <dbReference type="ARBA" id="ARBA00022692"/>
    </source>
</evidence>
<gene>
    <name evidence="8" type="ORF">CJ030_MR0G004292</name>
</gene>
<dbReference type="Pfam" id="PF03168">
    <property type="entry name" value="LEA_2"/>
    <property type="match status" value="1"/>
</dbReference>
<evidence type="ECO:0000313" key="8">
    <source>
        <dbReference type="EMBL" id="KAB1201317.1"/>
    </source>
</evidence>
<evidence type="ECO:0000256" key="3">
    <source>
        <dbReference type="ARBA" id="ARBA00022989"/>
    </source>
</evidence>
<evidence type="ECO:0000259" key="7">
    <source>
        <dbReference type="Pfam" id="PF03168"/>
    </source>
</evidence>
<evidence type="ECO:0000256" key="1">
    <source>
        <dbReference type="ARBA" id="ARBA00004167"/>
    </source>
</evidence>
<organism evidence="8 9">
    <name type="scientific">Morella rubra</name>
    <name type="common">Chinese bayberry</name>
    <dbReference type="NCBI Taxonomy" id="262757"/>
    <lineage>
        <taxon>Eukaryota</taxon>
        <taxon>Viridiplantae</taxon>
        <taxon>Streptophyta</taxon>
        <taxon>Embryophyta</taxon>
        <taxon>Tracheophyta</taxon>
        <taxon>Spermatophyta</taxon>
        <taxon>Magnoliopsida</taxon>
        <taxon>eudicotyledons</taxon>
        <taxon>Gunneridae</taxon>
        <taxon>Pentapetalae</taxon>
        <taxon>rosids</taxon>
        <taxon>fabids</taxon>
        <taxon>Fagales</taxon>
        <taxon>Myricaceae</taxon>
        <taxon>Morella</taxon>
    </lineage>
</organism>
<comment type="subcellular location">
    <subcellularLocation>
        <location evidence="1">Membrane</location>
        <topology evidence="1">Single-pass membrane protein</topology>
    </subcellularLocation>
</comment>
<dbReference type="EMBL" id="RXIC02000078">
    <property type="protein sequence ID" value="KAB1201317.1"/>
    <property type="molecule type" value="Genomic_DNA"/>
</dbReference>
<keyword evidence="9" id="KW-1185">Reference proteome</keyword>
<dbReference type="GO" id="GO:0005886">
    <property type="term" value="C:plasma membrane"/>
    <property type="evidence" value="ECO:0007669"/>
    <property type="project" value="TreeGrafter"/>
</dbReference>
<name>A0A6A1UNH3_9ROSI</name>
<reference evidence="8 9" key="1">
    <citation type="journal article" date="2019" name="Plant Biotechnol. J.">
        <title>The red bayberry genome and genetic basis of sex determination.</title>
        <authorList>
            <person name="Jia H.M."/>
            <person name="Jia H.J."/>
            <person name="Cai Q.L."/>
            <person name="Wang Y."/>
            <person name="Zhao H.B."/>
            <person name="Yang W.F."/>
            <person name="Wang G.Y."/>
            <person name="Li Y.H."/>
            <person name="Zhan D.L."/>
            <person name="Shen Y.T."/>
            <person name="Niu Q.F."/>
            <person name="Chang L."/>
            <person name="Qiu J."/>
            <person name="Zhao L."/>
            <person name="Xie H.B."/>
            <person name="Fu W.Y."/>
            <person name="Jin J."/>
            <person name="Li X.W."/>
            <person name="Jiao Y."/>
            <person name="Zhou C.C."/>
            <person name="Tu T."/>
            <person name="Chai C.Y."/>
            <person name="Gao J.L."/>
            <person name="Fan L.J."/>
            <person name="van de Weg E."/>
            <person name="Wang J.Y."/>
            <person name="Gao Z.S."/>
        </authorList>
    </citation>
    <scope>NUCLEOTIDE SEQUENCE [LARGE SCALE GENOMIC DNA]</scope>
    <source>
        <tissue evidence="8">Leaves</tissue>
    </source>
</reference>
<dbReference type="AlphaFoldDB" id="A0A6A1UNH3"/>
<feature type="transmembrane region" description="Helical" evidence="6">
    <location>
        <begin position="39"/>
        <end position="63"/>
    </location>
</feature>
<dbReference type="PANTHER" id="PTHR31415:SF3">
    <property type="entry name" value="LATE EMBRYOGENESIS ABUNDANT (LEA) HYDROXYPROLINE-RICH GLYCOPROTEIN FAMILY"/>
    <property type="match status" value="1"/>
</dbReference>
<dbReference type="Gene3D" id="2.60.40.1820">
    <property type="match status" value="1"/>
</dbReference>
<feature type="region of interest" description="Disordered" evidence="5">
    <location>
        <begin position="1"/>
        <end position="23"/>
    </location>
</feature>
<dbReference type="InterPro" id="IPR004864">
    <property type="entry name" value="LEA_2"/>
</dbReference>
<dbReference type="GO" id="GO:0009506">
    <property type="term" value="C:plasmodesma"/>
    <property type="evidence" value="ECO:0007669"/>
    <property type="project" value="TreeGrafter"/>
</dbReference>
<feature type="domain" description="Late embryogenesis abundant protein LEA-2 subgroup" evidence="7">
    <location>
        <begin position="97"/>
        <end position="194"/>
    </location>
</feature>
<dbReference type="InterPro" id="IPR044839">
    <property type="entry name" value="NDR1-like"/>
</dbReference>
<dbReference type="GO" id="GO:0098542">
    <property type="term" value="P:defense response to other organism"/>
    <property type="evidence" value="ECO:0007669"/>
    <property type="project" value="InterPro"/>
</dbReference>
<proteinExistence type="predicted"/>
<dbReference type="Proteomes" id="UP000516437">
    <property type="component" value="Unassembled WGS sequence"/>
</dbReference>
<evidence type="ECO:0000313" key="9">
    <source>
        <dbReference type="Proteomes" id="UP000516437"/>
    </source>
</evidence>
<evidence type="ECO:0000256" key="4">
    <source>
        <dbReference type="ARBA" id="ARBA00023136"/>
    </source>
</evidence>
<keyword evidence="2 6" id="KW-0812">Transmembrane</keyword>
<keyword evidence="3 6" id="KW-1133">Transmembrane helix</keyword>
<dbReference type="SUPFAM" id="SSF117070">
    <property type="entry name" value="LEA14-like"/>
    <property type="match status" value="1"/>
</dbReference>
<evidence type="ECO:0000256" key="5">
    <source>
        <dbReference type="SAM" id="MobiDB-lite"/>
    </source>
</evidence>
<protein>
    <submittedName>
        <fullName evidence="8">Protein NDR1</fullName>
    </submittedName>
</protein>
<evidence type="ECO:0000256" key="6">
    <source>
        <dbReference type="SAM" id="Phobius"/>
    </source>
</evidence>
<comment type="caution">
    <text evidence="8">The sequence shown here is derived from an EMBL/GenBank/DDBJ whole genome shotgun (WGS) entry which is preliminary data.</text>
</comment>
<keyword evidence="4 6" id="KW-0472">Membrane</keyword>
<sequence>MYTPDRLPSRSTPEPMPVQRHHTPRQVFRRVQESLSSRVSKLICAVFLGFLLLVGILTFVLWLSLRPHRPRFYVHEFFVPGLDQATALKNVEISFNVTVRNPNQNIGIFYDSMNGSVYYNDQQIGTKPLLFPFYQEPKNTTVVADVITVSSQRGTELMGDLAAGKVVFRLQITSTIRFKISTWDSKHHQAHASCDISVGRDGTILPISKDKRCPVYFT</sequence>
<dbReference type="OrthoDB" id="779224at2759"/>
<dbReference type="PANTHER" id="PTHR31415">
    <property type="entry name" value="OS05G0367900 PROTEIN"/>
    <property type="match status" value="1"/>
</dbReference>
<accession>A0A6A1UNH3</accession>